<dbReference type="GO" id="GO:0012505">
    <property type="term" value="C:endomembrane system"/>
    <property type="evidence" value="ECO:0007669"/>
    <property type="project" value="UniProtKB-SubCell"/>
</dbReference>
<evidence type="ECO:0000256" key="10">
    <source>
        <dbReference type="PIRNR" id="PIRNR016302"/>
    </source>
</evidence>
<evidence type="ECO:0000256" key="7">
    <source>
        <dbReference type="ARBA" id="ARBA00023136"/>
    </source>
</evidence>
<keyword evidence="5 12" id="KW-0732">Signal</keyword>
<keyword evidence="6 10" id="KW-0378">Hydrolase</keyword>
<dbReference type="InterPro" id="IPR014480">
    <property type="entry name" value="Mannan-1_6-alpha_mannosidase"/>
</dbReference>
<keyword evidence="7 11" id="KW-0472">Membrane</keyword>
<dbReference type="PANTHER" id="PTHR12145:SF36">
    <property type="entry name" value="MANNAN ENDO-1,6-ALPHA-MANNOSIDASE DCW1"/>
    <property type="match status" value="1"/>
</dbReference>
<evidence type="ECO:0000256" key="3">
    <source>
        <dbReference type="ARBA" id="ARBA00009699"/>
    </source>
</evidence>
<evidence type="ECO:0000256" key="1">
    <source>
        <dbReference type="ARBA" id="ARBA00001452"/>
    </source>
</evidence>
<feature type="chain" id="PRO_5018634324" description="Mannan endo-1,6-alpha-mannosidase" evidence="12">
    <location>
        <begin position="26"/>
        <end position="471"/>
    </location>
</feature>
<dbReference type="GO" id="GO:0016052">
    <property type="term" value="P:carbohydrate catabolic process"/>
    <property type="evidence" value="ECO:0007669"/>
    <property type="project" value="InterPro"/>
</dbReference>
<dbReference type="Proteomes" id="UP000289323">
    <property type="component" value="Unassembled WGS sequence"/>
</dbReference>
<sequence>MGWVSTSKATALLSAVLLAATGAIAAGEAKLQVDLSSPDSIRAAAKIVAANLFSYYHGNQPGQTPGILPGPPPGGPYYWWQAGAMWGTYIDYWFYTGDSTYNDETVRAMEFQSENSYQPANWTLSLGNDDQGFWGMAAMLAAETNFQNPPDGQTPWLTLAQAVFNTQAWRWDMEYCNGGLHWQIPTTNGGYDYKNSIANVVFLNIGARLARYTKNDTYAKWVDTAWDWIEGVGYITKDYNVLDGGHTEENCTDINPVQFSANMAVLLHGSAIMYNYTNGSEKWRARVAGLLNHTIDFFFPDGIMVERACELPDRVQCNTDQHSFKGYMHRALATTAVVAPFTREQIVRVLRSSTEGAVSSCLADGTCGFRWNTGSYDGDNVVGPAGQEMSALAALSTLLIDQQKVLNGPLTNTTGGTSQGDPSAGGTFNALAPPKPITTADRAGAGILTAVVLATFLGGLVWMGMGWSEGS</sequence>
<feature type="transmembrane region" description="Helical" evidence="11">
    <location>
        <begin position="443"/>
        <end position="465"/>
    </location>
</feature>
<keyword evidence="11" id="KW-0812">Transmembrane</keyword>
<evidence type="ECO:0000256" key="9">
    <source>
        <dbReference type="ARBA" id="ARBA00023295"/>
    </source>
</evidence>
<comment type="similarity">
    <text evidence="3 10">Belongs to the glycosyl hydrolase 76 family.</text>
</comment>
<proteinExistence type="inferred from homology"/>
<comment type="subcellular location">
    <subcellularLocation>
        <location evidence="2">Endomembrane system</location>
    </subcellularLocation>
</comment>
<evidence type="ECO:0000256" key="12">
    <source>
        <dbReference type="SAM" id="SignalP"/>
    </source>
</evidence>
<dbReference type="AlphaFoldDB" id="A0A3S4ASJ1"/>
<reference evidence="13 14" key="1">
    <citation type="submission" date="2018-04" db="EMBL/GenBank/DDBJ databases">
        <authorList>
            <person name="Huttner S."/>
            <person name="Dainat J."/>
        </authorList>
    </citation>
    <scope>NUCLEOTIDE SEQUENCE [LARGE SCALE GENOMIC DNA]</scope>
</reference>
<accession>A0A3S4ASJ1</accession>
<name>A0A3S4ASJ1_9PEZI</name>
<dbReference type="EMBL" id="OUUZ01000013">
    <property type="protein sequence ID" value="SPQ24896.1"/>
    <property type="molecule type" value="Genomic_DNA"/>
</dbReference>
<dbReference type="Pfam" id="PF03663">
    <property type="entry name" value="Glyco_hydro_76"/>
    <property type="match status" value="1"/>
</dbReference>
<dbReference type="SUPFAM" id="SSF48208">
    <property type="entry name" value="Six-hairpin glycosidases"/>
    <property type="match status" value="1"/>
</dbReference>
<evidence type="ECO:0000256" key="4">
    <source>
        <dbReference type="ARBA" id="ARBA00012350"/>
    </source>
</evidence>
<comment type="catalytic activity">
    <reaction evidence="1 10">
        <text>Random hydrolysis of (1-&gt;6)-alpha-D-mannosidic linkages in unbranched (1-&gt;6)-mannans.</text>
        <dbReference type="EC" id="3.2.1.101"/>
    </reaction>
</comment>
<keyword evidence="11" id="KW-1133">Transmembrane helix</keyword>
<evidence type="ECO:0000256" key="6">
    <source>
        <dbReference type="ARBA" id="ARBA00022801"/>
    </source>
</evidence>
<dbReference type="InterPro" id="IPR008928">
    <property type="entry name" value="6-hairpin_glycosidase_sf"/>
</dbReference>
<dbReference type="GO" id="GO:0009272">
    <property type="term" value="P:fungal-type cell wall biogenesis"/>
    <property type="evidence" value="ECO:0007669"/>
    <property type="project" value="TreeGrafter"/>
</dbReference>
<dbReference type="GO" id="GO:0008496">
    <property type="term" value="F:mannan endo-1,6-alpha-mannosidase activity"/>
    <property type="evidence" value="ECO:0007669"/>
    <property type="project" value="UniProtKB-UniRule"/>
</dbReference>
<dbReference type="InterPro" id="IPR005198">
    <property type="entry name" value="Glyco_hydro_76"/>
</dbReference>
<dbReference type="PIRSF" id="PIRSF016302">
    <property type="entry name" value="Man_a_manosd"/>
    <property type="match status" value="1"/>
</dbReference>
<evidence type="ECO:0000313" key="14">
    <source>
        <dbReference type="Proteomes" id="UP000289323"/>
    </source>
</evidence>
<gene>
    <name evidence="13" type="ORF">TT172_LOCUS7315</name>
</gene>
<dbReference type="Gene3D" id="1.50.10.20">
    <property type="match status" value="1"/>
</dbReference>
<evidence type="ECO:0000256" key="11">
    <source>
        <dbReference type="SAM" id="Phobius"/>
    </source>
</evidence>
<feature type="signal peptide" evidence="12">
    <location>
        <begin position="1"/>
        <end position="25"/>
    </location>
</feature>
<keyword evidence="9 10" id="KW-0326">Glycosidase</keyword>
<keyword evidence="8" id="KW-0325">Glycoprotein</keyword>
<evidence type="ECO:0000256" key="5">
    <source>
        <dbReference type="ARBA" id="ARBA00022729"/>
    </source>
</evidence>
<dbReference type="PANTHER" id="PTHR12145">
    <property type="entry name" value="MANNAN ENDO-1,6-ALPHA-MANNOSIDASE DCW1"/>
    <property type="match status" value="1"/>
</dbReference>
<evidence type="ECO:0000256" key="2">
    <source>
        <dbReference type="ARBA" id="ARBA00004308"/>
    </source>
</evidence>
<evidence type="ECO:0000313" key="13">
    <source>
        <dbReference type="EMBL" id="SPQ24896.1"/>
    </source>
</evidence>
<evidence type="ECO:0000256" key="8">
    <source>
        <dbReference type="ARBA" id="ARBA00023180"/>
    </source>
</evidence>
<protein>
    <recommendedName>
        <fullName evidence="4 10">Mannan endo-1,6-alpha-mannosidase</fullName>
        <ecNumber evidence="4 10">3.2.1.101</ecNumber>
    </recommendedName>
</protein>
<dbReference type="EC" id="3.2.1.101" evidence="4 10"/>
<dbReference type="FunFam" id="1.50.10.20:FF:000006">
    <property type="entry name" value="Mannan endo-1,6-alpha-mannosidase"/>
    <property type="match status" value="1"/>
</dbReference>
<organism evidence="13 14">
    <name type="scientific">Thermothielavioides terrestris</name>
    <dbReference type="NCBI Taxonomy" id="2587410"/>
    <lineage>
        <taxon>Eukaryota</taxon>
        <taxon>Fungi</taxon>
        <taxon>Dikarya</taxon>
        <taxon>Ascomycota</taxon>
        <taxon>Pezizomycotina</taxon>
        <taxon>Sordariomycetes</taxon>
        <taxon>Sordariomycetidae</taxon>
        <taxon>Sordariales</taxon>
        <taxon>Chaetomiaceae</taxon>
        <taxon>Thermothielavioides</taxon>
    </lineage>
</organism>